<evidence type="ECO:0000313" key="3">
    <source>
        <dbReference type="Proteomes" id="UP000479000"/>
    </source>
</evidence>
<name>A0A6H5GSY5_9HEMI</name>
<dbReference type="Proteomes" id="UP000479000">
    <property type="component" value="Unassembled WGS sequence"/>
</dbReference>
<accession>A0A6H5GSY5</accession>
<organism evidence="1 3">
    <name type="scientific">Nesidiocoris tenuis</name>
    <dbReference type="NCBI Taxonomy" id="355587"/>
    <lineage>
        <taxon>Eukaryota</taxon>
        <taxon>Metazoa</taxon>
        <taxon>Ecdysozoa</taxon>
        <taxon>Arthropoda</taxon>
        <taxon>Hexapoda</taxon>
        <taxon>Insecta</taxon>
        <taxon>Pterygota</taxon>
        <taxon>Neoptera</taxon>
        <taxon>Paraneoptera</taxon>
        <taxon>Hemiptera</taxon>
        <taxon>Heteroptera</taxon>
        <taxon>Panheteroptera</taxon>
        <taxon>Cimicomorpha</taxon>
        <taxon>Miridae</taxon>
        <taxon>Dicyphina</taxon>
        <taxon>Nesidiocoris</taxon>
    </lineage>
</organism>
<evidence type="ECO:0000313" key="2">
    <source>
        <dbReference type="EMBL" id="CAB0007454.1"/>
    </source>
</evidence>
<dbReference type="EMBL" id="CADCXU010019081">
    <property type="protein sequence ID" value="CAB0007451.1"/>
    <property type="molecule type" value="Genomic_DNA"/>
</dbReference>
<protein>
    <submittedName>
        <fullName evidence="1">Uncharacterized protein</fullName>
    </submittedName>
</protein>
<gene>
    <name evidence="1" type="ORF">NTEN_LOCUS12731</name>
    <name evidence="2" type="ORF">NTEN_LOCUS12734</name>
</gene>
<proteinExistence type="predicted"/>
<reference evidence="1 3" key="1">
    <citation type="submission" date="2020-02" db="EMBL/GenBank/DDBJ databases">
        <authorList>
            <person name="Ferguson B K."/>
        </authorList>
    </citation>
    <scope>NUCLEOTIDE SEQUENCE [LARGE SCALE GENOMIC DNA]</scope>
</reference>
<dbReference type="AlphaFoldDB" id="A0A6H5GSY5"/>
<keyword evidence="3" id="KW-1185">Reference proteome</keyword>
<evidence type="ECO:0000313" key="1">
    <source>
        <dbReference type="EMBL" id="CAB0007451.1"/>
    </source>
</evidence>
<dbReference type="EMBL" id="CADCXU010019082">
    <property type="protein sequence ID" value="CAB0007454.1"/>
    <property type="molecule type" value="Genomic_DNA"/>
</dbReference>
<sequence>MINSLFLLNHKHLSILERSTRPPVNVRRRRPEFRHFHSKSQLTGSPHCGNPNNKNSRIIFKQIDLLLRSRRSSHGGSIIHPKYPFDM</sequence>